<dbReference type="InterPro" id="IPR016024">
    <property type="entry name" value="ARM-type_fold"/>
</dbReference>
<keyword evidence="6" id="KW-1185">Reference proteome</keyword>
<dbReference type="SUPFAM" id="SSF48371">
    <property type="entry name" value="ARM repeat"/>
    <property type="match status" value="1"/>
</dbReference>
<dbReference type="InterPro" id="IPR013932">
    <property type="entry name" value="TATA-bd_TIP120"/>
</dbReference>
<sequence>KELIWTVDLGPFKHIVDDWLELRKAAFEYVDTLLDSCLDQVNSSSFIVPYLTGLDDDYDVKMPCHLILSKLADKCPAAVLAVLDSLVDPFQITINYKPKLDAVKQEVDRNEDMIRSALRAISSLSRISGVDCSLKYKSLMSEIMKSKGSRYKFVNGDCFISKTFLRAELDENGKQQSTTHEIYVNVLPTCRNKLVRVEGNGH</sequence>
<protein>
    <recommendedName>
        <fullName evidence="4">TATA-binding protein interacting (TIP20) domain-containing protein</fullName>
    </recommendedName>
</protein>
<keyword evidence="2" id="KW-0677">Repeat</keyword>
<dbReference type="GO" id="GO:0010265">
    <property type="term" value="P:SCF complex assembly"/>
    <property type="evidence" value="ECO:0007669"/>
    <property type="project" value="InterPro"/>
</dbReference>
<feature type="non-terminal residue" evidence="5">
    <location>
        <position position="1"/>
    </location>
</feature>
<dbReference type="EMBL" id="JAJJMB010004080">
    <property type="protein sequence ID" value="KAI3944021.1"/>
    <property type="molecule type" value="Genomic_DNA"/>
</dbReference>
<dbReference type="PANTHER" id="PTHR12696">
    <property type="entry name" value="TIP120"/>
    <property type="match status" value="1"/>
</dbReference>
<dbReference type="Gene3D" id="1.25.10.10">
    <property type="entry name" value="Leucine-rich Repeat Variant"/>
    <property type="match status" value="1"/>
</dbReference>
<dbReference type="Proteomes" id="UP001202328">
    <property type="component" value="Unassembled WGS sequence"/>
</dbReference>
<evidence type="ECO:0000256" key="1">
    <source>
        <dbReference type="ARBA" id="ARBA00007657"/>
    </source>
</evidence>
<keyword evidence="3" id="KW-0833">Ubl conjugation pathway</keyword>
<evidence type="ECO:0000259" key="4">
    <source>
        <dbReference type="Pfam" id="PF08623"/>
    </source>
</evidence>
<organism evidence="5 6">
    <name type="scientific">Papaver atlanticum</name>
    <dbReference type="NCBI Taxonomy" id="357466"/>
    <lineage>
        <taxon>Eukaryota</taxon>
        <taxon>Viridiplantae</taxon>
        <taxon>Streptophyta</taxon>
        <taxon>Embryophyta</taxon>
        <taxon>Tracheophyta</taxon>
        <taxon>Spermatophyta</taxon>
        <taxon>Magnoliopsida</taxon>
        <taxon>Ranunculales</taxon>
        <taxon>Papaveraceae</taxon>
        <taxon>Papaveroideae</taxon>
        <taxon>Papaver</taxon>
    </lineage>
</organism>
<comment type="similarity">
    <text evidence="1">Belongs to the CAND family.</text>
</comment>
<feature type="domain" description="TATA-binding protein interacting (TIP20)" evidence="4">
    <location>
        <begin position="1"/>
        <end position="141"/>
    </location>
</feature>
<dbReference type="InterPro" id="IPR039852">
    <property type="entry name" value="CAND1/CAND2"/>
</dbReference>
<dbReference type="AlphaFoldDB" id="A0AAD4XTK9"/>
<dbReference type="InterPro" id="IPR011989">
    <property type="entry name" value="ARM-like"/>
</dbReference>
<evidence type="ECO:0000256" key="3">
    <source>
        <dbReference type="ARBA" id="ARBA00022786"/>
    </source>
</evidence>
<evidence type="ECO:0000313" key="6">
    <source>
        <dbReference type="Proteomes" id="UP001202328"/>
    </source>
</evidence>
<dbReference type="Pfam" id="PF08623">
    <property type="entry name" value="TIP120"/>
    <property type="match status" value="1"/>
</dbReference>
<evidence type="ECO:0000313" key="5">
    <source>
        <dbReference type="EMBL" id="KAI3944021.1"/>
    </source>
</evidence>
<reference evidence="5" key="1">
    <citation type="submission" date="2022-04" db="EMBL/GenBank/DDBJ databases">
        <title>A functionally conserved STORR gene fusion in Papaver species that diverged 16.8 million years ago.</title>
        <authorList>
            <person name="Catania T."/>
        </authorList>
    </citation>
    <scope>NUCLEOTIDE SEQUENCE</scope>
    <source>
        <strain evidence="5">S-188037</strain>
    </source>
</reference>
<proteinExistence type="inferred from homology"/>
<gene>
    <name evidence="5" type="ORF">MKW98_015173</name>
</gene>
<evidence type="ECO:0000256" key="2">
    <source>
        <dbReference type="ARBA" id="ARBA00022737"/>
    </source>
</evidence>
<name>A0AAD4XTK9_9MAGN</name>
<accession>A0AAD4XTK9</accession>
<comment type="caution">
    <text evidence="5">The sequence shown here is derived from an EMBL/GenBank/DDBJ whole genome shotgun (WGS) entry which is preliminary data.</text>
</comment>